<name>A0ABY9PS18_SERFO</name>
<feature type="transmembrane region" description="Helical" evidence="1">
    <location>
        <begin position="194"/>
        <end position="216"/>
    </location>
</feature>
<evidence type="ECO:0000313" key="2">
    <source>
        <dbReference type="EMBL" id="WMT14896.1"/>
    </source>
</evidence>
<reference evidence="2 3" key="1">
    <citation type="submission" date="2023-08" db="EMBL/GenBank/DDBJ databases">
        <title>Complete Genome and Methylome dissection of Serratia fonticola NEB369.</title>
        <authorList>
            <person name="Fomenkov A."/>
            <person name="Roberts R.D."/>
        </authorList>
    </citation>
    <scope>NUCLEOTIDE SEQUENCE [LARGE SCALE GENOMIC DNA]</scope>
    <source>
        <strain evidence="2 3">NEB369</strain>
    </source>
</reference>
<keyword evidence="1" id="KW-0812">Transmembrane</keyword>
<keyword evidence="1" id="KW-0472">Membrane</keyword>
<dbReference type="EMBL" id="CP133586">
    <property type="protein sequence ID" value="WMT14896.1"/>
    <property type="molecule type" value="Genomic_DNA"/>
</dbReference>
<sequence>MNAIDIKDDEELVRLLLNAEKSDTDLLIDYITDNGKGRIALSKNVNTLLVSSKKNNEIDEDTIRLLIRELQLFGGNSIVNLFRRNGVDYAEIIDDVMARMKLSAPQSSSIQAKERLVISKVFETVWDKMSKEERQKILNDLGIKTITGVNALEVILPRLSFGGAAAFQITALVASSIASMLASRAIPLAANIGVGRVLGTLAGPIGIALTGVYTAYDLSSPAFRVILPCIVQIAWIRMKSTQQLCRKCEVLVEPTMKFCHQCGTNLKD</sequence>
<accession>A0ABY9PS18</accession>
<keyword evidence="1" id="KW-1133">Transmembrane helix</keyword>
<organism evidence="2 3">
    <name type="scientific">Serratia fonticola</name>
    <dbReference type="NCBI Taxonomy" id="47917"/>
    <lineage>
        <taxon>Bacteria</taxon>
        <taxon>Pseudomonadati</taxon>
        <taxon>Pseudomonadota</taxon>
        <taxon>Gammaproteobacteria</taxon>
        <taxon>Enterobacterales</taxon>
        <taxon>Yersiniaceae</taxon>
        <taxon>Serratia</taxon>
    </lineage>
</organism>
<gene>
    <name evidence="2" type="ORF">RFB13_00620</name>
</gene>
<protein>
    <submittedName>
        <fullName evidence="2">Ubiquinol-cytochrome C chaperone family protein</fullName>
    </submittedName>
</protein>
<evidence type="ECO:0000256" key="1">
    <source>
        <dbReference type="SAM" id="Phobius"/>
    </source>
</evidence>
<dbReference type="RefSeq" id="WP_309205647.1">
    <property type="nucleotide sequence ID" value="NZ_CP133586.1"/>
</dbReference>
<feature type="transmembrane region" description="Helical" evidence="1">
    <location>
        <begin position="159"/>
        <end position="182"/>
    </location>
</feature>
<keyword evidence="3" id="KW-1185">Reference proteome</keyword>
<evidence type="ECO:0000313" key="3">
    <source>
        <dbReference type="Proteomes" id="UP001235341"/>
    </source>
</evidence>
<dbReference type="Proteomes" id="UP001235341">
    <property type="component" value="Chromosome"/>
</dbReference>
<proteinExistence type="predicted"/>